<dbReference type="Proteomes" id="UP000192726">
    <property type="component" value="Chromosome"/>
</dbReference>
<dbReference type="STRING" id="553510.B1H19_23660"/>
<protein>
    <recommendedName>
        <fullName evidence="4">Lipoprotein CseA</fullName>
    </recommendedName>
</protein>
<evidence type="ECO:0000313" key="2">
    <source>
        <dbReference type="EMBL" id="ARF59650.1"/>
    </source>
</evidence>
<feature type="compositionally biased region" description="Low complexity" evidence="1">
    <location>
        <begin position="33"/>
        <end position="52"/>
    </location>
</feature>
<dbReference type="EMBL" id="CP020569">
    <property type="protein sequence ID" value="ARF59650.1"/>
    <property type="molecule type" value="Genomic_DNA"/>
</dbReference>
<dbReference type="PROSITE" id="PS51257">
    <property type="entry name" value="PROKAR_LIPOPROTEIN"/>
    <property type="match status" value="1"/>
</dbReference>
<feature type="compositionally biased region" description="Polar residues" evidence="1">
    <location>
        <begin position="192"/>
        <end position="202"/>
    </location>
</feature>
<organism evidence="2 3">
    <name type="scientific">Streptomyces gilvosporeus</name>
    <dbReference type="NCBI Taxonomy" id="553510"/>
    <lineage>
        <taxon>Bacteria</taxon>
        <taxon>Bacillati</taxon>
        <taxon>Actinomycetota</taxon>
        <taxon>Actinomycetes</taxon>
        <taxon>Kitasatosporales</taxon>
        <taxon>Streptomycetaceae</taxon>
        <taxon>Streptomyces</taxon>
    </lineage>
</organism>
<evidence type="ECO:0000256" key="1">
    <source>
        <dbReference type="SAM" id="MobiDB-lite"/>
    </source>
</evidence>
<proteinExistence type="predicted"/>
<dbReference type="RefSeq" id="WP_083109825.1">
    <property type="nucleotide sequence ID" value="NZ_CP020569.1"/>
</dbReference>
<feature type="region of interest" description="Disordered" evidence="1">
    <location>
        <begin position="185"/>
        <end position="215"/>
    </location>
</feature>
<dbReference type="AlphaFoldDB" id="A0A1V0U3K8"/>
<evidence type="ECO:0008006" key="4">
    <source>
        <dbReference type="Google" id="ProtNLM"/>
    </source>
</evidence>
<accession>A0A1V0U3K8</accession>
<feature type="region of interest" description="Disordered" evidence="1">
    <location>
        <begin position="25"/>
        <end position="52"/>
    </location>
</feature>
<name>A0A1V0U3K8_9ACTN</name>
<evidence type="ECO:0000313" key="3">
    <source>
        <dbReference type="Proteomes" id="UP000192726"/>
    </source>
</evidence>
<dbReference type="KEGG" id="sgv:B1H19_23660"/>
<keyword evidence="3" id="KW-1185">Reference proteome</keyword>
<gene>
    <name evidence="2" type="ORF">B1H19_23660</name>
</gene>
<reference evidence="2 3" key="1">
    <citation type="submission" date="2017-04" db="EMBL/GenBank/DDBJ databases">
        <title>Complete Genome Sequence of Streptomyces gilvosporeus F607, a Capable Producer of Natamycin.</title>
        <authorList>
            <person name="Zong G."/>
            <person name="Zhong C."/>
            <person name="Fu J."/>
            <person name="Qin R."/>
            <person name="Cao G."/>
        </authorList>
    </citation>
    <scope>NUCLEOTIDE SEQUENCE [LARGE SCALE GENOMIC DNA]</scope>
    <source>
        <strain evidence="2 3">F607</strain>
    </source>
</reference>
<sequence>MTKGGAATAGVAAVGLLLAGCNPGGEGVRSEGSATSTPAPRGAASSSPAPTATAGYKKINAVELLKHDPNVGTDVKKSLAKPCSADEYPVDVTYATLTGGDSPDVIINVMTCGDSLGIGAYVFRKRGDGYENVYGNEQPPVYASDNKGELEVTRQTYDAGDKVCCPSGEDVLSYHWSDDHFTQYDSDHTDYSKTTASRTTVVDGSVSAGDTGSED</sequence>